<proteinExistence type="inferred from homology"/>
<name>A0AAN6Q834_9PEZI</name>
<dbReference type="GO" id="GO:0000136">
    <property type="term" value="C:mannan polymerase complex"/>
    <property type="evidence" value="ECO:0007669"/>
    <property type="project" value="TreeGrafter"/>
</dbReference>
<sequence>MLPNEGPPPSLPVQLLHSITRRRHRVYGLIGGVVLLLAVTVWVYGGFETGIDFFTSVPRPAPPPPPPPQHDPPANHDAITTHAAVDVINGAPSTTAGGVAAPTQTETQADEHPAPDPPQETIEPTDDWRHSNQSPAAASVTPGIPTKIWQILLPKKPDDKTWKADPKSLEDTASWLALNTDYMYTLVSQKGGEELVSNHFSHDPRIIEAYHNMPNVGMKSDLMRYLLLEAEGGVYTDTDTVALQPINDWVPADLRDKVAVVVGFEFDKLDGPWWADINHWVQFCQWTIAAAPGHPLFRSMVDRIIASLDDLSAHYNVPVQDLKPKSFEVMNSTGPAAFTDVVFEQLRLRDPSLKDTADLSGLTEPKLFGDILVLPIDGFGMGQQHSNSTNDGSVPPTALVRHRFKGGWRGSKRRRSEKWRA</sequence>
<evidence type="ECO:0000256" key="1">
    <source>
        <dbReference type="ARBA" id="ARBA00009003"/>
    </source>
</evidence>
<dbReference type="InterPro" id="IPR007577">
    <property type="entry name" value="GlycoTrfase_DXD_sugar-bd_CS"/>
</dbReference>
<dbReference type="GO" id="GO:0000009">
    <property type="term" value="F:alpha-1,6-mannosyltransferase activity"/>
    <property type="evidence" value="ECO:0007669"/>
    <property type="project" value="InterPro"/>
</dbReference>
<comment type="caution">
    <text evidence="4">The sequence shown here is derived from an EMBL/GenBank/DDBJ whole genome shotgun (WGS) entry which is preliminary data.</text>
</comment>
<dbReference type="InterPro" id="IPR039367">
    <property type="entry name" value="Och1-like"/>
</dbReference>
<dbReference type="Proteomes" id="UP001305647">
    <property type="component" value="Unassembled WGS sequence"/>
</dbReference>
<dbReference type="PANTHER" id="PTHR31834:SF1">
    <property type="entry name" value="INITIATION-SPECIFIC ALPHA-1,6-MANNOSYLTRANSFERASE"/>
    <property type="match status" value="1"/>
</dbReference>
<feature type="transmembrane region" description="Helical" evidence="3">
    <location>
        <begin position="26"/>
        <end position="47"/>
    </location>
</feature>
<comment type="similarity">
    <text evidence="1">Belongs to the glycosyltransferase 32 family.</text>
</comment>
<dbReference type="Gene3D" id="3.90.550.20">
    <property type="match status" value="1"/>
</dbReference>
<evidence type="ECO:0000256" key="3">
    <source>
        <dbReference type="SAM" id="Phobius"/>
    </source>
</evidence>
<dbReference type="Pfam" id="PF04488">
    <property type="entry name" value="Gly_transf_sug"/>
    <property type="match status" value="1"/>
</dbReference>
<keyword evidence="3" id="KW-1133">Transmembrane helix</keyword>
<accession>A0AAN6Q834</accession>
<dbReference type="EMBL" id="MU863627">
    <property type="protein sequence ID" value="KAK4103939.1"/>
    <property type="molecule type" value="Genomic_DNA"/>
</dbReference>
<organism evidence="4 5">
    <name type="scientific">Parathielavia hyrcaniae</name>
    <dbReference type="NCBI Taxonomy" id="113614"/>
    <lineage>
        <taxon>Eukaryota</taxon>
        <taxon>Fungi</taxon>
        <taxon>Dikarya</taxon>
        <taxon>Ascomycota</taxon>
        <taxon>Pezizomycotina</taxon>
        <taxon>Sordariomycetes</taxon>
        <taxon>Sordariomycetidae</taxon>
        <taxon>Sordariales</taxon>
        <taxon>Chaetomiaceae</taxon>
        <taxon>Parathielavia</taxon>
    </lineage>
</organism>
<protein>
    <submittedName>
        <fullName evidence="4">Glycosyltransferase family 32 protein</fullName>
    </submittedName>
</protein>
<dbReference type="AlphaFoldDB" id="A0AAN6Q834"/>
<feature type="compositionally biased region" description="Polar residues" evidence="2">
    <location>
        <begin position="91"/>
        <end position="107"/>
    </location>
</feature>
<evidence type="ECO:0000256" key="2">
    <source>
        <dbReference type="SAM" id="MobiDB-lite"/>
    </source>
</evidence>
<keyword evidence="5" id="KW-1185">Reference proteome</keyword>
<dbReference type="InterPro" id="IPR029044">
    <property type="entry name" value="Nucleotide-diphossugar_trans"/>
</dbReference>
<dbReference type="SUPFAM" id="SSF53448">
    <property type="entry name" value="Nucleotide-diphospho-sugar transferases"/>
    <property type="match status" value="1"/>
</dbReference>
<reference evidence="4" key="1">
    <citation type="journal article" date="2023" name="Mol. Phylogenet. Evol.">
        <title>Genome-scale phylogeny and comparative genomics of the fungal order Sordariales.</title>
        <authorList>
            <person name="Hensen N."/>
            <person name="Bonometti L."/>
            <person name="Westerberg I."/>
            <person name="Brannstrom I.O."/>
            <person name="Guillou S."/>
            <person name="Cros-Aarteil S."/>
            <person name="Calhoun S."/>
            <person name="Haridas S."/>
            <person name="Kuo A."/>
            <person name="Mondo S."/>
            <person name="Pangilinan J."/>
            <person name="Riley R."/>
            <person name="LaButti K."/>
            <person name="Andreopoulos B."/>
            <person name="Lipzen A."/>
            <person name="Chen C."/>
            <person name="Yan M."/>
            <person name="Daum C."/>
            <person name="Ng V."/>
            <person name="Clum A."/>
            <person name="Steindorff A."/>
            <person name="Ohm R.A."/>
            <person name="Martin F."/>
            <person name="Silar P."/>
            <person name="Natvig D.O."/>
            <person name="Lalanne C."/>
            <person name="Gautier V."/>
            <person name="Ament-Velasquez S.L."/>
            <person name="Kruys A."/>
            <person name="Hutchinson M.I."/>
            <person name="Powell A.J."/>
            <person name="Barry K."/>
            <person name="Miller A.N."/>
            <person name="Grigoriev I.V."/>
            <person name="Debuchy R."/>
            <person name="Gladieux P."/>
            <person name="Hiltunen Thoren M."/>
            <person name="Johannesson H."/>
        </authorList>
    </citation>
    <scope>NUCLEOTIDE SEQUENCE</scope>
    <source>
        <strain evidence="4">CBS 757.83</strain>
    </source>
</reference>
<dbReference type="GO" id="GO:0006487">
    <property type="term" value="P:protein N-linked glycosylation"/>
    <property type="evidence" value="ECO:0007669"/>
    <property type="project" value="TreeGrafter"/>
</dbReference>
<keyword evidence="3" id="KW-0472">Membrane</keyword>
<evidence type="ECO:0000313" key="5">
    <source>
        <dbReference type="Proteomes" id="UP001305647"/>
    </source>
</evidence>
<gene>
    <name evidence="4" type="ORF">N658DRAFT_484019</name>
</gene>
<dbReference type="PANTHER" id="PTHR31834">
    <property type="entry name" value="INITIATION-SPECIFIC ALPHA-1,6-MANNOSYLTRANSFERASE"/>
    <property type="match status" value="1"/>
</dbReference>
<feature type="region of interest" description="Disordered" evidence="2">
    <location>
        <begin position="90"/>
        <end position="140"/>
    </location>
</feature>
<reference evidence="4" key="2">
    <citation type="submission" date="2023-05" db="EMBL/GenBank/DDBJ databases">
        <authorList>
            <consortium name="Lawrence Berkeley National Laboratory"/>
            <person name="Steindorff A."/>
            <person name="Hensen N."/>
            <person name="Bonometti L."/>
            <person name="Westerberg I."/>
            <person name="Brannstrom I.O."/>
            <person name="Guillou S."/>
            <person name="Cros-Aarteil S."/>
            <person name="Calhoun S."/>
            <person name="Haridas S."/>
            <person name="Kuo A."/>
            <person name="Mondo S."/>
            <person name="Pangilinan J."/>
            <person name="Riley R."/>
            <person name="Labutti K."/>
            <person name="Andreopoulos B."/>
            <person name="Lipzen A."/>
            <person name="Chen C."/>
            <person name="Yanf M."/>
            <person name="Daum C."/>
            <person name="Ng V."/>
            <person name="Clum A."/>
            <person name="Ohm R."/>
            <person name="Martin F."/>
            <person name="Silar P."/>
            <person name="Natvig D."/>
            <person name="Lalanne C."/>
            <person name="Gautier V."/>
            <person name="Ament-Velasquez S.L."/>
            <person name="Kruys A."/>
            <person name="Hutchinson M.I."/>
            <person name="Powell A.J."/>
            <person name="Barry K."/>
            <person name="Miller A.N."/>
            <person name="Grigoriev I.V."/>
            <person name="Debuchy R."/>
            <person name="Gladieux P."/>
            <person name="Thoren M.H."/>
            <person name="Johannesson H."/>
        </authorList>
    </citation>
    <scope>NUCLEOTIDE SEQUENCE</scope>
    <source>
        <strain evidence="4">CBS 757.83</strain>
    </source>
</reference>
<keyword evidence="3" id="KW-0812">Transmembrane</keyword>
<evidence type="ECO:0000313" key="4">
    <source>
        <dbReference type="EMBL" id="KAK4103939.1"/>
    </source>
</evidence>